<protein>
    <recommendedName>
        <fullName evidence="4">DUF4595 domain-containing protein</fullName>
    </recommendedName>
</protein>
<name>A0A7Z8YN92_9FLAO</name>
<evidence type="ECO:0000256" key="1">
    <source>
        <dbReference type="SAM" id="SignalP"/>
    </source>
</evidence>
<comment type="caution">
    <text evidence="2">The sequence shown here is derived from an EMBL/GenBank/DDBJ whole genome shotgun (WGS) entry which is preliminary data.</text>
</comment>
<organism evidence="2 3">
    <name type="scientific">Bergeyella zoohelcum</name>
    <dbReference type="NCBI Taxonomy" id="1015"/>
    <lineage>
        <taxon>Bacteria</taxon>
        <taxon>Pseudomonadati</taxon>
        <taxon>Bacteroidota</taxon>
        <taxon>Flavobacteriia</taxon>
        <taxon>Flavobacteriales</taxon>
        <taxon>Weeksellaceae</taxon>
        <taxon>Bergeyella</taxon>
    </lineage>
</organism>
<dbReference type="AlphaFoldDB" id="A0A7Z8YN92"/>
<evidence type="ECO:0000313" key="2">
    <source>
        <dbReference type="EMBL" id="VDH03866.1"/>
    </source>
</evidence>
<keyword evidence="1" id="KW-0732">Signal</keyword>
<evidence type="ECO:0000313" key="3">
    <source>
        <dbReference type="Proteomes" id="UP000270205"/>
    </source>
</evidence>
<gene>
    <name evidence="2" type="ORF">NCTC12929_01151</name>
</gene>
<proteinExistence type="predicted"/>
<accession>A0A7Z8YN92</accession>
<dbReference type="Proteomes" id="UP000270205">
    <property type="component" value="Unassembled WGS sequence"/>
</dbReference>
<reference evidence="2 3" key="1">
    <citation type="submission" date="2018-11" db="EMBL/GenBank/DDBJ databases">
        <authorList>
            <consortium name="Pathogen Informatics"/>
        </authorList>
    </citation>
    <scope>NUCLEOTIDE SEQUENCE [LARGE SCALE GENOMIC DNA]</scope>
    <source>
        <strain evidence="2 3">NCTC12929</strain>
    </source>
</reference>
<feature type="signal peptide" evidence="1">
    <location>
        <begin position="1"/>
        <end position="28"/>
    </location>
</feature>
<sequence length="286" mass="32391">MYQMYQCMIKNYSFLLLGAVALLLGSCADPVSSVTKDEIEGPRMLKTVTSTNGNTLEKYQISDYGILQKIILPNQSFTFNYLGNTLKEIEVTGSFESFPSAEKITIHPNYNTAGQIASVTNEIFVEGNKKYREVTTIEYNNLGQPVLFFKISFQAYVNGFGVTYYVPYSYTYNNITYQGNNVVNVELKKENKDTTGAITSVQATDYKYESFDWRPNPYNTMTKHSLIIMASYAPEMTYNLSQNNAAKRKTTTQTGGQNVTTFSYKHDSFAYPLTNGHVNFQYQPIP</sequence>
<feature type="chain" id="PRO_5030532176" description="DUF4595 domain-containing protein" evidence="1">
    <location>
        <begin position="29"/>
        <end position="286"/>
    </location>
</feature>
<evidence type="ECO:0008006" key="4">
    <source>
        <dbReference type="Google" id="ProtNLM"/>
    </source>
</evidence>
<dbReference type="EMBL" id="UYIV01000001">
    <property type="protein sequence ID" value="VDH03866.1"/>
    <property type="molecule type" value="Genomic_DNA"/>
</dbReference>